<keyword evidence="12" id="KW-1185">Reference proteome</keyword>
<dbReference type="RefSeq" id="WP_341469668.1">
    <property type="nucleotide sequence ID" value="NZ_CP128399.1"/>
</dbReference>
<comment type="similarity">
    <text evidence="7">Belongs to the glycosyltransferase 87 family.</text>
</comment>
<keyword evidence="3" id="KW-0808">Transferase</keyword>
<evidence type="ECO:0000256" key="2">
    <source>
        <dbReference type="ARBA" id="ARBA00022475"/>
    </source>
</evidence>
<keyword evidence="6 8" id="KW-0472">Membrane</keyword>
<protein>
    <submittedName>
        <fullName evidence="9">DUF2029 domain-containing protein</fullName>
    </submittedName>
</protein>
<dbReference type="GO" id="GO:0005886">
    <property type="term" value="C:plasma membrane"/>
    <property type="evidence" value="ECO:0007669"/>
    <property type="project" value="UniProtKB-SubCell"/>
</dbReference>
<feature type="transmembrane region" description="Helical" evidence="8">
    <location>
        <begin position="679"/>
        <end position="698"/>
    </location>
</feature>
<evidence type="ECO:0000256" key="4">
    <source>
        <dbReference type="ARBA" id="ARBA00022692"/>
    </source>
</evidence>
<dbReference type="AlphaFoldDB" id="A0A8T7M332"/>
<feature type="transmembrane region" description="Helical" evidence="8">
    <location>
        <begin position="338"/>
        <end position="358"/>
    </location>
</feature>
<proteinExistence type="inferred from homology"/>
<comment type="subcellular location">
    <subcellularLocation>
        <location evidence="1">Cell membrane</location>
        <topology evidence="1">Multi-pass membrane protein</topology>
    </subcellularLocation>
</comment>
<keyword evidence="5 8" id="KW-1133">Transmembrane helix</keyword>
<dbReference type="Proteomes" id="UP000521676">
    <property type="component" value="Unassembled WGS sequence"/>
</dbReference>
<feature type="transmembrane region" description="Helical" evidence="8">
    <location>
        <begin position="533"/>
        <end position="553"/>
    </location>
</feature>
<evidence type="ECO:0000256" key="5">
    <source>
        <dbReference type="ARBA" id="ARBA00022989"/>
    </source>
</evidence>
<evidence type="ECO:0000256" key="8">
    <source>
        <dbReference type="SAM" id="Phobius"/>
    </source>
</evidence>
<feature type="transmembrane region" description="Helical" evidence="8">
    <location>
        <begin position="507"/>
        <end position="526"/>
    </location>
</feature>
<feature type="transmembrane region" description="Helical" evidence="8">
    <location>
        <begin position="282"/>
        <end position="301"/>
    </location>
</feature>
<organism evidence="9 11">
    <name type="scientific">Candidatus Chlorohelix allophototropha</name>
    <dbReference type="NCBI Taxonomy" id="3003348"/>
    <lineage>
        <taxon>Bacteria</taxon>
        <taxon>Bacillati</taxon>
        <taxon>Chloroflexota</taxon>
        <taxon>Chloroflexia</taxon>
        <taxon>Candidatus Chloroheliales</taxon>
        <taxon>Candidatus Chloroheliaceae</taxon>
        <taxon>Candidatus Chlorohelix</taxon>
    </lineage>
</organism>
<feature type="transmembrane region" description="Helical" evidence="8">
    <location>
        <begin position="631"/>
        <end position="649"/>
    </location>
</feature>
<evidence type="ECO:0000313" key="12">
    <source>
        <dbReference type="Proteomes" id="UP001431572"/>
    </source>
</evidence>
<evidence type="ECO:0000256" key="3">
    <source>
        <dbReference type="ARBA" id="ARBA00022679"/>
    </source>
</evidence>
<dbReference type="Proteomes" id="UP001431572">
    <property type="component" value="Chromosome 1"/>
</dbReference>
<evidence type="ECO:0000313" key="9">
    <source>
        <dbReference type="EMBL" id="NWJ45916.1"/>
    </source>
</evidence>
<dbReference type="EMBL" id="JACATZ010000001">
    <property type="protein sequence ID" value="NWJ45916.1"/>
    <property type="molecule type" value="Genomic_DNA"/>
</dbReference>
<sequence length="740" mass="82426">MSSTTFKPSLKLKAVPLTGLIMALAWALALLNTPFVIDFGGDNRLDLVYLGNGFYAPEKRPTDHQNTENSYRWMAKSATLELPWTLTLLPRKLSLVASAPRPARSPDRVGATLTVSYQLDGVTTAIGQFPINGMAEGSVITFNLPAQLAPRTNPLLLKFDADGTFQPGKGDTRNLAAIVYSFKLEPDYAAYGFKGWAASLILPLLLGLMSLAIRAWTRFFTRNPLWINGMHVIAGAMLLASLLFWREAAEPGYAPWTFVAWVGCLALYAANKFVVRAPSLPAAFIYAACFLPVLPLAQFSFNRLSLSDLNSDSVIMVSQLAAFGISLVAYTRKGSEKYFAGLFAWAFAIAAILSFIYLHGQVFLNDTYRGPDFRSYYTRQVQAEQGLTPLYDLRDIAKYPGSAVRQPPAYVILFWLPVRLFGQDAYTALLFWRIVNELILIPILLILGKLFGLKRGMLPAILFLVLSFRQLAENVALGQPNYILLLCLSLTALLLKQGREGWAGSVLAYPIWLKLLPVFSGAYFLLEKRWRGLLGLIAGSVVVNVLTGLVIGWDNLWFYFTRALWSVNEPEIGLVNHSFWGFAGRLAVNEVDGSFSGQPFPRELVIFCYLFAALAFGLSLWIIWRAPAKDWLVQQLKFGTLLLMALLIAPFNWKQYAIMSLVVIVALVVMLGRRNAAKWQLAVFAVAYGLLASDQNVQFFPDRAYGLARIASSTFFYALFALWLLCLVLVRRPLRENTEA</sequence>
<dbReference type="GO" id="GO:0016758">
    <property type="term" value="F:hexosyltransferase activity"/>
    <property type="evidence" value="ECO:0007669"/>
    <property type="project" value="InterPro"/>
</dbReference>
<feature type="transmembrane region" description="Helical" evidence="8">
    <location>
        <begin position="604"/>
        <end position="624"/>
    </location>
</feature>
<feature type="transmembrane region" description="Helical" evidence="8">
    <location>
        <begin position="252"/>
        <end position="270"/>
    </location>
</feature>
<feature type="transmembrane region" description="Helical" evidence="8">
    <location>
        <begin position="474"/>
        <end position="495"/>
    </location>
</feature>
<feature type="transmembrane region" description="Helical" evidence="8">
    <location>
        <begin position="193"/>
        <end position="213"/>
    </location>
</feature>
<gene>
    <name evidence="9" type="ORF">HXX08_08560</name>
    <name evidence="10" type="ORF">OZ401_001056</name>
</gene>
<dbReference type="EMBL" id="CP128399">
    <property type="protein sequence ID" value="WJW67777.1"/>
    <property type="molecule type" value="Genomic_DNA"/>
</dbReference>
<feature type="transmembrane region" description="Helical" evidence="8">
    <location>
        <begin position="12"/>
        <end position="37"/>
    </location>
</feature>
<name>A0A8T7M332_9CHLR</name>
<dbReference type="Pfam" id="PF09594">
    <property type="entry name" value="GT87"/>
    <property type="match status" value="1"/>
</dbReference>
<keyword evidence="4 8" id="KW-0812">Transmembrane</keyword>
<reference evidence="9 11" key="1">
    <citation type="submission" date="2020-06" db="EMBL/GenBank/DDBJ databases">
        <title>Anoxygenic phototrophic Chloroflexota member uses a Type I reaction center.</title>
        <authorList>
            <person name="Tsuji J.M."/>
            <person name="Shaw N.A."/>
            <person name="Nagashima S."/>
            <person name="Venkiteswaran J."/>
            <person name="Schiff S.L."/>
            <person name="Hanada S."/>
            <person name="Tank M."/>
            <person name="Neufeld J.D."/>
        </authorList>
    </citation>
    <scope>NUCLEOTIDE SEQUENCE [LARGE SCALE GENOMIC DNA]</scope>
    <source>
        <strain evidence="9">L227-S17</strain>
    </source>
</reference>
<feature type="transmembrane region" description="Helical" evidence="8">
    <location>
        <begin position="655"/>
        <end position="672"/>
    </location>
</feature>
<accession>A0A8T7M332</accession>
<evidence type="ECO:0000313" key="11">
    <source>
        <dbReference type="Proteomes" id="UP000521676"/>
    </source>
</evidence>
<feature type="transmembrane region" description="Helical" evidence="8">
    <location>
        <begin position="710"/>
        <end position="730"/>
    </location>
</feature>
<keyword evidence="2" id="KW-1003">Cell membrane</keyword>
<evidence type="ECO:0000313" key="10">
    <source>
        <dbReference type="EMBL" id="WJW67777.1"/>
    </source>
</evidence>
<feature type="transmembrane region" description="Helical" evidence="8">
    <location>
        <begin position="313"/>
        <end position="331"/>
    </location>
</feature>
<evidence type="ECO:0000256" key="1">
    <source>
        <dbReference type="ARBA" id="ARBA00004651"/>
    </source>
</evidence>
<feature type="transmembrane region" description="Helical" evidence="8">
    <location>
        <begin position="430"/>
        <end position="453"/>
    </location>
</feature>
<evidence type="ECO:0000256" key="6">
    <source>
        <dbReference type="ARBA" id="ARBA00023136"/>
    </source>
</evidence>
<reference evidence="10" key="2">
    <citation type="journal article" date="2024" name="Nature">
        <title>Anoxygenic phototroph of the Chloroflexota uses a type I reaction centre.</title>
        <authorList>
            <person name="Tsuji J.M."/>
            <person name="Shaw N.A."/>
            <person name="Nagashima S."/>
            <person name="Venkiteswaran J.J."/>
            <person name="Schiff S.L."/>
            <person name="Watanabe T."/>
            <person name="Fukui M."/>
            <person name="Hanada S."/>
            <person name="Tank M."/>
            <person name="Neufeld J.D."/>
        </authorList>
    </citation>
    <scope>NUCLEOTIDE SEQUENCE</scope>
    <source>
        <strain evidence="10">L227-S17</strain>
    </source>
</reference>
<dbReference type="InterPro" id="IPR018584">
    <property type="entry name" value="GT87"/>
</dbReference>
<evidence type="ECO:0000256" key="7">
    <source>
        <dbReference type="ARBA" id="ARBA00024033"/>
    </source>
</evidence>
<feature type="transmembrane region" description="Helical" evidence="8">
    <location>
        <begin position="225"/>
        <end position="246"/>
    </location>
</feature>